<organism evidence="2 3">
    <name type="scientific">Actinoplanes philippinensis</name>
    <dbReference type="NCBI Taxonomy" id="35752"/>
    <lineage>
        <taxon>Bacteria</taxon>
        <taxon>Bacillati</taxon>
        <taxon>Actinomycetota</taxon>
        <taxon>Actinomycetes</taxon>
        <taxon>Micromonosporales</taxon>
        <taxon>Micromonosporaceae</taxon>
        <taxon>Actinoplanes</taxon>
    </lineage>
</organism>
<reference evidence="2 3" key="1">
    <citation type="submission" date="2016-10" db="EMBL/GenBank/DDBJ databases">
        <authorList>
            <person name="de Groot N.N."/>
        </authorList>
    </citation>
    <scope>NUCLEOTIDE SEQUENCE [LARGE SCALE GENOMIC DNA]</scope>
    <source>
        <strain evidence="2 3">DSM 43019</strain>
    </source>
</reference>
<gene>
    <name evidence="2" type="ORF">SAMN05421541_109410</name>
</gene>
<dbReference type="Proteomes" id="UP000199645">
    <property type="component" value="Unassembled WGS sequence"/>
</dbReference>
<proteinExistence type="predicted"/>
<dbReference type="EMBL" id="FONV01000009">
    <property type="protein sequence ID" value="SFF38378.1"/>
    <property type="molecule type" value="Genomic_DNA"/>
</dbReference>
<name>A0A1I2I9M8_9ACTN</name>
<sequence>MPRMSKIELIAAIRRELAAGTSGGAIEEKYRVGRRTVSAAAASALPPAPARRAMPPRGSKLDMLTPNEYERLHTTLSVA</sequence>
<protein>
    <submittedName>
        <fullName evidence="2">Uncharacterized protein</fullName>
    </submittedName>
</protein>
<accession>A0A1I2I9M8</accession>
<feature type="compositionally biased region" description="Low complexity" evidence="1">
    <location>
        <begin position="43"/>
        <end position="57"/>
    </location>
</feature>
<evidence type="ECO:0000313" key="3">
    <source>
        <dbReference type="Proteomes" id="UP000199645"/>
    </source>
</evidence>
<feature type="region of interest" description="Disordered" evidence="1">
    <location>
        <begin position="43"/>
        <end position="63"/>
    </location>
</feature>
<dbReference type="AlphaFoldDB" id="A0A1I2I9M8"/>
<dbReference type="STRING" id="35752.SAMN05421541_109410"/>
<evidence type="ECO:0000256" key="1">
    <source>
        <dbReference type="SAM" id="MobiDB-lite"/>
    </source>
</evidence>
<evidence type="ECO:0000313" key="2">
    <source>
        <dbReference type="EMBL" id="SFF38378.1"/>
    </source>
</evidence>
<keyword evidence="3" id="KW-1185">Reference proteome</keyword>